<feature type="compositionally biased region" description="Polar residues" evidence="1">
    <location>
        <begin position="912"/>
        <end position="928"/>
    </location>
</feature>
<feature type="region of interest" description="Disordered" evidence="1">
    <location>
        <begin position="1"/>
        <end position="36"/>
    </location>
</feature>
<evidence type="ECO:0000313" key="3">
    <source>
        <dbReference type="RefSeq" id="XP_050932635.1"/>
    </source>
</evidence>
<dbReference type="KEGG" id="lcf:127138919"/>
<feature type="region of interest" description="Disordered" evidence="1">
    <location>
        <begin position="452"/>
        <end position="526"/>
    </location>
</feature>
<feature type="compositionally biased region" description="Polar residues" evidence="1">
    <location>
        <begin position="830"/>
        <end position="843"/>
    </location>
</feature>
<feature type="compositionally biased region" description="Polar residues" evidence="1">
    <location>
        <begin position="600"/>
        <end position="615"/>
    </location>
</feature>
<feature type="compositionally biased region" description="Polar residues" evidence="1">
    <location>
        <begin position="180"/>
        <end position="201"/>
    </location>
</feature>
<feature type="compositionally biased region" description="Basic and acidic residues" evidence="1">
    <location>
        <begin position="380"/>
        <end position="404"/>
    </location>
</feature>
<proteinExistence type="predicted"/>
<feature type="compositionally biased region" description="Polar residues" evidence="1">
    <location>
        <begin position="506"/>
        <end position="526"/>
    </location>
</feature>
<feature type="region of interest" description="Disordered" evidence="1">
    <location>
        <begin position="599"/>
        <end position="703"/>
    </location>
</feature>
<feature type="region of interest" description="Disordered" evidence="1">
    <location>
        <begin position="149"/>
        <end position="437"/>
    </location>
</feature>
<dbReference type="AlphaFoldDB" id="A0AAJ8BHH6"/>
<feature type="compositionally biased region" description="Basic and acidic residues" evidence="1">
    <location>
        <begin position="894"/>
        <end position="907"/>
    </location>
</feature>
<feature type="compositionally biased region" description="Basic residues" evidence="1">
    <location>
        <begin position="963"/>
        <end position="976"/>
    </location>
</feature>
<evidence type="ECO:0000313" key="2">
    <source>
        <dbReference type="Proteomes" id="UP000694890"/>
    </source>
</evidence>
<evidence type="ECO:0000256" key="1">
    <source>
        <dbReference type="SAM" id="MobiDB-lite"/>
    </source>
</evidence>
<name>A0AAJ8BHH6_LATCA</name>
<protein>
    <submittedName>
        <fullName evidence="3">Uncharacterized protein LOC127138919</fullName>
    </submittedName>
</protein>
<reference evidence="3" key="1">
    <citation type="submission" date="2025-08" db="UniProtKB">
        <authorList>
            <consortium name="RefSeq"/>
        </authorList>
    </citation>
    <scope>IDENTIFICATION</scope>
    <source>
        <tissue evidence="3">Brain</tissue>
    </source>
</reference>
<organism evidence="2 3">
    <name type="scientific">Lates calcarifer</name>
    <name type="common">Barramundi</name>
    <name type="synonym">Holocentrus calcarifer</name>
    <dbReference type="NCBI Taxonomy" id="8187"/>
    <lineage>
        <taxon>Eukaryota</taxon>
        <taxon>Metazoa</taxon>
        <taxon>Chordata</taxon>
        <taxon>Craniata</taxon>
        <taxon>Vertebrata</taxon>
        <taxon>Euteleostomi</taxon>
        <taxon>Actinopterygii</taxon>
        <taxon>Neopterygii</taxon>
        <taxon>Teleostei</taxon>
        <taxon>Neoteleostei</taxon>
        <taxon>Acanthomorphata</taxon>
        <taxon>Carangaria</taxon>
        <taxon>Carangaria incertae sedis</taxon>
        <taxon>Centropomidae</taxon>
        <taxon>Lates</taxon>
    </lineage>
</organism>
<dbReference type="RefSeq" id="XP_050932635.1">
    <property type="nucleotide sequence ID" value="XM_051076678.1"/>
</dbReference>
<dbReference type="GeneID" id="127138919"/>
<sequence length="976" mass="104714">MLIGDSTKVPGEVNGIKSREVTQKSSAQDLEPVDVSVKADETWPKLQERHYATESDAGVENSSINNVNISFSQEENLSLPIQPPGAVGTLAKDESDNIISLSQTEPDSITIKPVISEASISDGLINVSCPLSSDLPTNEAYDEIKKDNMKEKHKMADQTSMLFQENEKQVGEATVDNQKETAISSKLQTGKTSTSPQQSNGPDKEAVGETGDLQSSHKHKVQKSEVPIRDIKEEREMKRGIASESETETSSLSPKRPAGSSEDMLCTEVESGSEPQTVYDQSLRQTPTATLERSADRDTAPDLSAALGQSLSSPDPSCFAQQQEQQQQRLGSRHPTEELSGGCLEGVEKTNSQAQTLVPGVQVGADKGDGSVGSLCQSGSRDESTRDDSRGSERMIGVEKRDGEGAQAAKGVDKIYVPSHIGNDLNQSGKAAERNASADIVIVTTCSDVSERGQAMDENKSPGLGGVGSNADLMLGTEFESGMSGKGQQKSKLSGARQDQHGKLETSANTAVSVESASQGHEISPFQISVSSKVSTDSQDIHTEVISSANQAEEIHTKIFSALPDSVGQPETVEKDFSAAMAVKSNSGETEECEFLPLELQSSNKTSATQSSPVVQTPIKGPDVEEITGEDKAALDEEKTSSQGKGQNEIKVINSEATEKRGVVNQTLEAKDSGSESVKTSDPCESGVSHSSTETADCHSDEGGIALSKATENDNDITDKITPDVITDPTVVSSKCPEDFASLHLETPNELEKLHDQVSLSKPLDNIVVNPIGAASRCEWKSHDEAPARISPVEQLSVKAQSADVSESPAPRLTAQEPDTNWIKALKEAASQSQSEQVNTVETTRPLPSLESPQLEFLTPTEEVATSLRQEEIPSPEQAAEKTAEIPPPTPVKKPVDLPEPLKKSAELPEPTQRTVEFSKPTQSTKIQPTKAEEEPPEELPEAQRGASNFFRKSRRASTATRTSKKHRRVPRTKKK</sequence>
<accession>A0AAJ8BHH6</accession>
<dbReference type="Proteomes" id="UP000694890">
    <property type="component" value="Linkage group LG16_LG22"/>
</dbReference>
<feature type="compositionally biased region" description="Basic and acidic residues" evidence="1">
    <location>
        <begin position="629"/>
        <end position="640"/>
    </location>
</feature>
<gene>
    <name evidence="3" type="primary">LOC127138919</name>
</gene>
<feature type="compositionally biased region" description="Polar residues" evidence="1">
    <location>
        <begin position="273"/>
        <end position="291"/>
    </location>
</feature>
<feature type="region of interest" description="Disordered" evidence="1">
    <location>
        <begin position="795"/>
        <end position="976"/>
    </location>
</feature>
<feature type="compositionally biased region" description="Basic and acidic residues" evidence="1">
    <location>
        <begin position="222"/>
        <end position="241"/>
    </location>
</feature>